<evidence type="ECO:0000256" key="3">
    <source>
        <dbReference type="ARBA" id="ARBA00022679"/>
    </source>
</evidence>
<evidence type="ECO:0000256" key="2">
    <source>
        <dbReference type="ARBA" id="ARBA00022676"/>
    </source>
</evidence>
<comment type="similarity">
    <text evidence="1">Belongs to the glycosyltransferase 2 family.</text>
</comment>
<dbReference type="AlphaFoldDB" id="D1W2F3"/>
<sequence>MKNKQPINIATIITCHNRKHMTMKALNCLFEAAETYRQESESPLRLKLFLTDDGCTDGTAESIKQTFRNEDIVILKGDGQLYWAGGMRYAWEEALKEHSQWDYYLLLNDDTFLFKNAFTQLLNTHNYAIENYTKGGVYAGITCSSNKQEITYGGGIYSHPIIGKLVLIHPKGHPQPCQVTYANILLVTKTVVDKIGIFDSCYRHRCADWAYGLQANKAGLPVLVTGSVCGICEDDHFSEEEEKKHIKKMSIRQRITYFSSPLRSVKDVLAFMARFQKIKYPMVCVARFINIFFPTLYYRFNKMRPGSKQE</sequence>
<keyword evidence="2" id="KW-0328">Glycosyltransferase</keyword>
<organism evidence="5 6">
    <name type="scientific">Hoylesella buccalis ATCC 35310</name>
    <dbReference type="NCBI Taxonomy" id="679190"/>
    <lineage>
        <taxon>Bacteria</taxon>
        <taxon>Pseudomonadati</taxon>
        <taxon>Bacteroidota</taxon>
        <taxon>Bacteroidia</taxon>
        <taxon>Bacteroidales</taxon>
        <taxon>Prevotellaceae</taxon>
        <taxon>Hoylesella</taxon>
    </lineage>
</organism>
<dbReference type="eggNOG" id="COG1216">
    <property type="taxonomic scope" value="Bacteria"/>
</dbReference>
<keyword evidence="6" id="KW-1185">Reference proteome</keyword>
<gene>
    <name evidence="5" type="ORF">HMPREF0650_0851</name>
</gene>
<accession>D1W2F3</accession>
<dbReference type="SUPFAM" id="SSF53448">
    <property type="entry name" value="Nucleotide-diphospho-sugar transferases"/>
    <property type="match status" value="1"/>
</dbReference>
<dbReference type="RefSeq" id="WP_004347346.1">
    <property type="nucleotide sequence ID" value="NZ_ADEG01000002.1"/>
</dbReference>
<proteinExistence type="inferred from homology"/>
<dbReference type="InterPro" id="IPR001173">
    <property type="entry name" value="Glyco_trans_2-like"/>
</dbReference>
<protein>
    <recommendedName>
        <fullName evidence="4">Glycosyltransferase 2-like domain-containing protein</fullName>
    </recommendedName>
</protein>
<dbReference type="Proteomes" id="UP000005283">
    <property type="component" value="Unassembled WGS sequence"/>
</dbReference>
<evidence type="ECO:0000259" key="4">
    <source>
        <dbReference type="Pfam" id="PF00535"/>
    </source>
</evidence>
<reference evidence="5 6" key="1">
    <citation type="submission" date="2009-12" db="EMBL/GenBank/DDBJ databases">
        <title>Genome Sequence of Prevotella buccalis ATCC 35310.</title>
        <authorList>
            <person name="Durkin A.S."/>
            <person name="Madupu R."/>
            <person name="Torralba M."/>
            <person name="Methe B."/>
            <person name="Sutton G."/>
            <person name="Strausberg R.L."/>
            <person name="Nelson K.E."/>
        </authorList>
    </citation>
    <scope>NUCLEOTIDE SEQUENCE [LARGE SCALE GENOMIC DNA]</scope>
    <source>
        <strain evidence="5 6">ATCC 35310</strain>
    </source>
</reference>
<dbReference type="PANTHER" id="PTHR43179">
    <property type="entry name" value="RHAMNOSYLTRANSFERASE WBBL"/>
    <property type="match status" value="1"/>
</dbReference>
<evidence type="ECO:0000256" key="1">
    <source>
        <dbReference type="ARBA" id="ARBA00006739"/>
    </source>
</evidence>
<dbReference type="STRING" id="679190.HMPREF0650_0851"/>
<evidence type="ECO:0000313" key="5">
    <source>
        <dbReference type="EMBL" id="EFA93283.1"/>
    </source>
</evidence>
<comment type="caution">
    <text evidence="5">The sequence shown here is derived from an EMBL/GenBank/DDBJ whole genome shotgun (WGS) entry which is preliminary data.</text>
</comment>
<name>D1W2F3_9BACT</name>
<feature type="domain" description="Glycosyltransferase 2-like" evidence="4">
    <location>
        <begin position="12"/>
        <end position="125"/>
    </location>
</feature>
<dbReference type="Pfam" id="PF00535">
    <property type="entry name" value="Glycos_transf_2"/>
    <property type="match status" value="1"/>
</dbReference>
<dbReference type="InterPro" id="IPR029044">
    <property type="entry name" value="Nucleotide-diphossugar_trans"/>
</dbReference>
<dbReference type="EMBL" id="ADEG01000002">
    <property type="protein sequence ID" value="EFA93283.1"/>
    <property type="molecule type" value="Genomic_DNA"/>
</dbReference>
<dbReference type="Gene3D" id="3.90.550.10">
    <property type="entry name" value="Spore Coat Polysaccharide Biosynthesis Protein SpsA, Chain A"/>
    <property type="match status" value="1"/>
</dbReference>
<evidence type="ECO:0000313" key="6">
    <source>
        <dbReference type="Proteomes" id="UP000005283"/>
    </source>
</evidence>
<keyword evidence="3" id="KW-0808">Transferase</keyword>
<dbReference type="PANTHER" id="PTHR43179:SF12">
    <property type="entry name" value="GALACTOFURANOSYLTRANSFERASE GLFT2"/>
    <property type="match status" value="1"/>
</dbReference>
<dbReference type="GO" id="GO:0016757">
    <property type="term" value="F:glycosyltransferase activity"/>
    <property type="evidence" value="ECO:0007669"/>
    <property type="project" value="UniProtKB-KW"/>
</dbReference>